<evidence type="ECO:0000256" key="5">
    <source>
        <dbReference type="ARBA" id="ARBA00023136"/>
    </source>
</evidence>
<evidence type="ECO:0000313" key="9">
    <source>
        <dbReference type="EMBL" id="WXB76171.1"/>
    </source>
</evidence>
<reference evidence="9 10" key="1">
    <citation type="submission" date="2024-02" db="EMBL/GenBank/DDBJ databases">
        <title>Janibacter sp. nov., isolated from gut of marine sandworm.</title>
        <authorList>
            <person name="Kim B."/>
            <person name="Jun M.O."/>
            <person name="Shin N.-R."/>
        </authorList>
    </citation>
    <scope>NUCLEOTIDE SEQUENCE [LARGE SCALE GENOMIC DNA]</scope>
    <source>
        <strain evidence="9 10">A1S7</strain>
    </source>
</reference>
<keyword evidence="4 7" id="KW-1133">Transmembrane helix</keyword>
<comment type="similarity">
    <text evidence="6">Belongs to the ABC-4 integral membrane protein family.</text>
</comment>
<protein>
    <submittedName>
        <fullName evidence="9">FtsX-like permease family protein</fullName>
    </submittedName>
</protein>
<dbReference type="Proteomes" id="UP001382727">
    <property type="component" value="Chromosome"/>
</dbReference>
<feature type="transmembrane region" description="Helical" evidence="7">
    <location>
        <begin position="283"/>
        <end position="304"/>
    </location>
</feature>
<feature type="transmembrane region" description="Helical" evidence="7">
    <location>
        <begin position="968"/>
        <end position="994"/>
    </location>
</feature>
<evidence type="ECO:0000259" key="8">
    <source>
        <dbReference type="Pfam" id="PF02687"/>
    </source>
</evidence>
<evidence type="ECO:0000256" key="3">
    <source>
        <dbReference type="ARBA" id="ARBA00022692"/>
    </source>
</evidence>
<feature type="transmembrane region" description="Helical" evidence="7">
    <location>
        <begin position="331"/>
        <end position="358"/>
    </location>
</feature>
<keyword evidence="10" id="KW-1185">Reference proteome</keyword>
<feature type="transmembrane region" description="Helical" evidence="7">
    <location>
        <begin position="419"/>
        <end position="440"/>
    </location>
</feature>
<keyword evidence="5 7" id="KW-0472">Membrane</keyword>
<keyword evidence="2" id="KW-1003">Cell membrane</keyword>
<dbReference type="EMBL" id="CP144913">
    <property type="protein sequence ID" value="WXB76171.1"/>
    <property type="molecule type" value="Genomic_DNA"/>
</dbReference>
<keyword evidence="3 7" id="KW-0812">Transmembrane</keyword>
<dbReference type="InterPro" id="IPR003838">
    <property type="entry name" value="ABC3_permease_C"/>
</dbReference>
<feature type="domain" description="ABC3 transporter permease C-terminal" evidence="8">
    <location>
        <begin position="877"/>
        <end position="991"/>
    </location>
</feature>
<evidence type="ECO:0000256" key="4">
    <source>
        <dbReference type="ARBA" id="ARBA00022989"/>
    </source>
</evidence>
<proteinExistence type="inferred from homology"/>
<accession>A0ABZ2MGI8</accession>
<dbReference type="PANTHER" id="PTHR30572">
    <property type="entry name" value="MEMBRANE COMPONENT OF TRANSPORTER-RELATED"/>
    <property type="match status" value="1"/>
</dbReference>
<feature type="transmembrane region" description="Helical" evidence="7">
    <location>
        <begin position="378"/>
        <end position="398"/>
    </location>
</feature>
<dbReference type="InterPro" id="IPR050250">
    <property type="entry name" value="Macrolide_Exporter_MacB"/>
</dbReference>
<evidence type="ECO:0000256" key="6">
    <source>
        <dbReference type="ARBA" id="ARBA00038076"/>
    </source>
</evidence>
<sequence length="1008" mass="104382">MWAALRHRRGQVIALALVSALVATCAVFAPVFARSVDQGLMRVAVEEAGPVVAATAISQGRSSEDRDVLPSEITEILPDALTDVSQDPIEAVRHGTTVVPQEGKKPSPVVIRSRTGMCEHLEIEGACPSSAGEIIISSADAKAWGWKPGRTFEIGQQKYTRFEQDLPPVELTVVGIYQVTRDAPGYWLGDRPDGKSGVPQPDMDNVPALDDFLTVDATFADSFPHAVAYAILPLDPDRATLEAMPRAADAATALAEKHPELRVDESAQALVDGISTGRAQTDVIIPFVMVQLALLSVLVLFLVAQSAVDQRRHDVALSRLRGRSRTGARRLLLTELSVPVLLGLPLGLLVALGMAVVVRRWLLPPDLPFEVPLTVLPWVLGALLVSVLAVYFAARPVLRESVNDLLRSVRPSTADGSMVVEAVVVVLALLGVAGLSTGVLSGPAALATPTLLAIAVGVLAARVVPSLAARRASAAVRRGRVAAAISGHAIARRPAARRVLVVTTVATAVAVFGANAVVVADQNRQARAELETGAHAVASISASSAPGLLDAAAALRDKGITAAPVAVIRPHDETSSATIAVDPERLRQVAHPSALRDLDLEALALPEQQPIILPAGNATATVGWDLEGSGGAPPELRVEMTTPDGGNRSTALATLGPTRSGRTKVDTSLYCSDHCRLAGLTVAVSGDTGSQVRGTVTITDLAVGGERLPVADGSTWTSDLVDSGTGVDVSATGDQLRLHVGAADGADVTTYVTDVPRPVPAIVSSPEVEVGDELEVIDVSGGQTGVVVDQHVAALPAVTDRGVLLSLPALSRVNGEIATRADKQIWLADASPAAIERAGDVLAEEGAPIRSVTTTQDADRVFDESASGWGLQLAVIGGALAVLLAALVLVILAVTGWRAAARDLAALRISGVGQRAIARSLRTEHLVTVAVGVVLGAACSLLGSRLAMPSIPLFTTPAAVPAPDLSPHWPTVLVTTVVVAAVLLGLALAIAAAVARRVRPAAVRGESS</sequence>
<feature type="transmembrane region" description="Helical" evidence="7">
    <location>
        <begin position="925"/>
        <end position="948"/>
    </location>
</feature>
<organism evidence="9 10">
    <name type="scientific">Janibacter alittae</name>
    <dbReference type="NCBI Taxonomy" id="3115209"/>
    <lineage>
        <taxon>Bacteria</taxon>
        <taxon>Bacillati</taxon>
        <taxon>Actinomycetota</taxon>
        <taxon>Actinomycetes</taxon>
        <taxon>Micrococcales</taxon>
        <taxon>Intrasporangiaceae</taxon>
        <taxon>Janibacter</taxon>
    </lineage>
</organism>
<dbReference type="PANTHER" id="PTHR30572:SF4">
    <property type="entry name" value="ABC TRANSPORTER PERMEASE YTRF"/>
    <property type="match status" value="1"/>
</dbReference>
<evidence type="ECO:0000256" key="2">
    <source>
        <dbReference type="ARBA" id="ARBA00022475"/>
    </source>
</evidence>
<evidence type="ECO:0000256" key="7">
    <source>
        <dbReference type="SAM" id="Phobius"/>
    </source>
</evidence>
<dbReference type="RefSeq" id="WP_338748938.1">
    <property type="nucleotide sequence ID" value="NZ_CP144913.1"/>
</dbReference>
<evidence type="ECO:0000313" key="10">
    <source>
        <dbReference type="Proteomes" id="UP001382727"/>
    </source>
</evidence>
<name>A0ABZ2MGI8_9MICO</name>
<dbReference type="Pfam" id="PF02687">
    <property type="entry name" value="FtsX"/>
    <property type="match status" value="2"/>
</dbReference>
<feature type="transmembrane region" description="Helical" evidence="7">
    <location>
        <begin position="446"/>
        <end position="468"/>
    </location>
</feature>
<comment type="subcellular location">
    <subcellularLocation>
        <location evidence="1">Cell membrane</location>
        <topology evidence="1">Multi-pass membrane protein</topology>
    </subcellularLocation>
</comment>
<gene>
    <name evidence="9" type="ORF">V1351_14690</name>
</gene>
<feature type="transmembrane region" description="Helical" evidence="7">
    <location>
        <begin position="499"/>
        <end position="520"/>
    </location>
</feature>
<feature type="domain" description="ABC3 transporter permease C-terminal" evidence="8">
    <location>
        <begin position="287"/>
        <end position="399"/>
    </location>
</feature>
<feature type="transmembrane region" description="Helical" evidence="7">
    <location>
        <begin position="869"/>
        <end position="894"/>
    </location>
</feature>
<evidence type="ECO:0000256" key="1">
    <source>
        <dbReference type="ARBA" id="ARBA00004651"/>
    </source>
</evidence>